<dbReference type="Gene3D" id="3.40.50.1110">
    <property type="entry name" value="SGNH hydrolase"/>
    <property type="match status" value="1"/>
</dbReference>
<dbReference type="EMBL" id="BLWC01000001">
    <property type="protein sequence ID" value="GFM98645.1"/>
    <property type="molecule type" value="Genomic_DNA"/>
</dbReference>
<organism evidence="2 4">
    <name type="scientific">Streptomyces fulvorobeus</name>
    <dbReference type="NCBI Taxonomy" id="284028"/>
    <lineage>
        <taxon>Bacteria</taxon>
        <taxon>Bacillati</taxon>
        <taxon>Actinomycetota</taxon>
        <taxon>Actinomycetes</taxon>
        <taxon>Kitasatosporales</taxon>
        <taxon>Streptomycetaceae</taxon>
        <taxon>Streptomyces</taxon>
    </lineage>
</organism>
<feature type="domain" description="SGNH hydrolase-type esterase" evidence="1">
    <location>
        <begin position="25"/>
        <end position="222"/>
    </location>
</feature>
<name>A0A7J0C7Z0_9ACTN</name>
<dbReference type="SUPFAM" id="SSF52266">
    <property type="entry name" value="SGNH hydrolase"/>
    <property type="match status" value="1"/>
</dbReference>
<accession>A0A7J0C7Z0</accession>
<comment type="caution">
    <text evidence="2">The sequence shown here is derived from an EMBL/GenBank/DDBJ whole genome shotgun (WGS) entry which is preliminary data.</text>
</comment>
<evidence type="ECO:0000259" key="1">
    <source>
        <dbReference type="Pfam" id="PF13472"/>
    </source>
</evidence>
<evidence type="ECO:0000313" key="4">
    <source>
        <dbReference type="Proteomes" id="UP000498980"/>
    </source>
</evidence>
<dbReference type="PANTHER" id="PTHR43784">
    <property type="entry name" value="GDSL-LIKE LIPASE/ACYLHYDROLASE, PUTATIVE (AFU_ORTHOLOGUE AFUA_2G00820)-RELATED"/>
    <property type="match status" value="1"/>
</dbReference>
<dbReference type="InterPro" id="IPR036514">
    <property type="entry name" value="SGNH_hydro_sf"/>
</dbReference>
<keyword evidence="4" id="KW-1185">Reference proteome</keyword>
<proteinExistence type="predicted"/>
<dbReference type="AlphaFoldDB" id="A0A7J0C7Z0"/>
<evidence type="ECO:0000313" key="5">
    <source>
        <dbReference type="Proteomes" id="UP000530403"/>
    </source>
</evidence>
<dbReference type="InterPro" id="IPR013830">
    <property type="entry name" value="SGNH_hydro"/>
</dbReference>
<dbReference type="Pfam" id="PF13472">
    <property type="entry name" value="Lipase_GDSL_2"/>
    <property type="match status" value="1"/>
</dbReference>
<reference evidence="3 5" key="2">
    <citation type="submission" date="2020-07" db="EMBL/GenBank/DDBJ databases">
        <title>Sequencing the genomes of 1000 actinobacteria strains.</title>
        <authorList>
            <person name="Klenk H.-P."/>
        </authorList>
    </citation>
    <scope>NUCLEOTIDE SEQUENCE [LARGE SCALE GENOMIC DNA]</scope>
    <source>
        <strain evidence="3 5">DSM 41455</strain>
    </source>
</reference>
<evidence type="ECO:0000313" key="2">
    <source>
        <dbReference type="EMBL" id="GFM98645.1"/>
    </source>
</evidence>
<sequence length="251" mass="26382">MAQVSTVTSQAGAGIGNDCAMRFLCVGDSMTIGSSGDFTWRYRMWQHLEATMPGGYEMVGPRTELYDAGANAPVAHAYGDPAFPVAARGHLAGWGEGWLHLAPAIGRAVAAARADVLLVSLGLIDLGFYTDCEQTAANARAFIAAARSANPRVRAVLLPVIPNIRAESDALFADECERFNVLLAKAVADLDEPASPLLLASHPTAYDIHEDTYDGTHPCPSGEHKLAAAFADAMHQAWGMGGPYVAAEAAG</sequence>
<reference evidence="2 4" key="1">
    <citation type="submission" date="2020-05" db="EMBL/GenBank/DDBJ databases">
        <title>Whole genome shotgun sequence of Streptomyces fulvorobeus NBRC 15897.</title>
        <authorList>
            <person name="Komaki H."/>
            <person name="Tamura T."/>
        </authorList>
    </citation>
    <scope>NUCLEOTIDE SEQUENCE [LARGE SCALE GENOMIC DNA]</scope>
    <source>
        <strain evidence="2 4">NBRC 15897</strain>
    </source>
</reference>
<protein>
    <recommendedName>
        <fullName evidence="1">SGNH hydrolase-type esterase domain-containing protein</fullName>
    </recommendedName>
</protein>
<dbReference type="EMBL" id="JACCCF010000001">
    <property type="protein sequence ID" value="NYE42259.1"/>
    <property type="molecule type" value="Genomic_DNA"/>
</dbReference>
<dbReference type="InterPro" id="IPR053140">
    <property type="entry name" value="GDSL_Rv0518-like"/>
</dbReference>
<gene>
    <name evidence="3" type="ORF">HEB29_003270</name>
    <name evidence="2" type="ORF">Sfulv_34560</name>
</gene>
<dbReference type="Proteomes" id="UP000530403">
    <property type="component" value="Unassembled WGS sequence"/>
</dbReference>
<evidence type="ECO:0000313" key="3">
    <source>
        <dbReference type="EMBL" id="NYE42259.1"/>
    </source>
</evidence>
<dbReference type="PANTHER" id="PTHR43784:SF2">
    <property type="entry name" value="GDSL-LIKE LIPASE_ACYLHYDROLASE, PUTATIVE (AFU_ORTHOLOGUE AFUA_2G00820)-RELATED"/>
    <property type="match status" value="1"/>
</dbReference>
<dbReference type="Proteomes" id="UP000498980">
    <property type="component" value="Unassembled WGS sequence"/>
</dbReference>